<proteinExistence type="inferred from homology"/>
<keyword evidence="5 8" id="KW-1133">Transmembrane helix</keyword>
<comment type="caution">
    <text evidence="9">The sequence shown here is derived from an EMBL/GenBank/DDBJ whole genome shotgun (WGS) entry which is preliminary data.</text>
</comment>
<accession>A0A7V3RDL7</accession>
<keyword evidence="7" id="KW-0813">Transport</keyword>
<dbReference type="PANTHER" id="PTHR30558:SF7">
    <property type="entry name" value="TOL-PAL SYSTEM PROTEIN TOLR"/>
    <property type="match status" value="1"/>
</dbReference>
<keyword evidence="7" id="KW-0653">Protein transport</keyword>
<dbReference type="EMBL" id="DTPE01000038">
    <property type="protein sequence ID" value="HGE74666.1"/>
    <property type="molecule type" value="Genomic_DNA"/>
</dbReference>
<evidence type="ECO:0000256" key="4">
    <source>
        <dbReference type="ARBA" id="ARBA00022692"/>
    </source>
</evidence>
<dbReference type="GO" id="GO:0022857">
    <property type="term" value="F:transmembrane transporter activity"/>
    <property type="evidence" value="ECO:0007669"/>
    <property type="project" value="InterPro"/>
</dbReference>
<dbReference type="InterPro" id="IPR003400">
    <property type="entry name" value="ExbD"/>
</dbReference>
<keyword evidence="6 8" id="KW-0472">Membrane</keyword>
<evidence type="ECO:0000256" key="1">
    <source>
        <dbReference type="ARBA" id="ARBA00004162"/>
    </source>
</evidence>
<keyword evidence="4 7" id="KW-0812">Transmembrane</keyword>
<feature type="transmembrane region" description="Helical" evidence="8">
    <location>
        <begin position="12"/>
        <end position="36"/>
    </location>
</feature>
<dbReference type="GO" id="GO:0015031">
    <property type="term" value="P:protein transport"/>
    <property type="evidence" value="ECO:0007669"/>
    <property type="project" value="UniProtKB-KW"/>
</dbReference>
<comment type="subcellular location">
    <subcellularLocation>
        <location evidence="1">Cell membrane</location>
        <topology evidence="1">Single-pass membrane protein</topology>
    </subcellularLocation>
    <subcellularLocation>
        <location evidence="7">Cell membrane</location>
        <topology evidence="7">Single-pass type II membrane protein</topology>
    </subcellularLocation>
</comment>
<dbReference type="AlphaFoldDB" id="A0A7V3RDL7"/>
<comment type="similarity">
    <text evidence="2 7">Belongs to the ExbD/TolR family.</text>
</comment>
<dbReference type="GO" id="GO:0005886">
    <property type="term" value="C:plasma membrane"/>
    <property type="evidence" value="ECO:0007669"/>
    <property type="project" value="UniProtKB-SubCell"/>
</dbReference>
<dbReference type="Gene3D" id="3.30.420.270">
    <property type="match status" value="1"/>
</dbReference>
<evidence type="ECO:0000256" key="5">
    <source>
        <dbReference type="ARBA" id="ARBA00022989"/>
    </source>
</evidence>
<reference evidence="9" key="1">
    <citation type="journal article" date="2020" name="mSystems">
        <title>Genome- and Community-Level Interaction Insights into Carbon Utilization and Element Cycling Functions of Hydrothermarchaeota in Hydrothermal Sediment.</title>
        <authorList>
            <person name="Zhou Z."/>
            <person name="Liu Y."/>
            <person name="Xu W."/>
            <person name="Pan J."/>
            <person name="Luo Z.H."/>
            <person name="Li M."/>
        </authorList>
    </citation>
    <scope>NUCLEOTIDE SEQUENCE [LARGE SCALE GENOMIC DNA]</scope>
    <source>
        <strain evidence="9">SpSt-966</strain>
    </source>
</reference>
<sequence length="143" mass="15456">MRRRGTDTLLWLEIEFVSLLSITFILIMFLSLANLFTPLSSVAQPKQFGINLPSAVVTIPISQEKNGFLIIINSSDDVYVGDSMVGVNGLTASLSSYIHQYGTPTSVKIAADKAASYGTVVQVMNLLRKDGISTVDMIVGQAQ</sequence>
<gene>
    <name evidence="9" type="ORF">ENX73_00885</name>
</gene>
<evidence type="ECO:0000256" key="3">
    <source>
        <dbReference type="ARBA" id="ARBA00022475"/>
    </source>
</evidence>
<evidence type="ECO:0000256" key="2">
    <source>
        <dbReference type="ARBA" id="ARBA00005811"/>
    </source>
</evidence>
<name>A0A7V3RDL7_9BACT</name>
<evidence type="ECO:0000256" key="8">
    <source>
        <dbReference type="SAM" id="Phobius"/>
    </source>
</evidence>
<evidence type="ECO:0000256" key="6">
    <source>
        <dbReference type="ARBA" id="ARBA00023136"/>
    </source>
</evidence>
<evidence type="ECO:0000313" key="9">
    <source>
        <dbReference type="EMBL" id="HGE74666.1"/>
    </source>
</evidence>
<evidence type="ECO:0008006" key="10">
    <source>
        <dbReference type="Google" id="ProtNLM"/>
    </source>
</evidence>
<keyword evidence="3" id="KW-1003">Cell membrane</keyword>
<evidence type="ECO:0000256" key="7">
    <source>
        <dbReference type="RuleBase" id="RU003879"/>
    </source>
</evidence>
<protein>
    <recommendedName>
        <fullName evidence="10">Biopolymer transporter ExbD</fullName>
    </recommendedName>
</protein>
<dbReference type="PANTHER" id="PTHR30558">
    <property type="entry name" value="EXBD MEMBRANE COMPONENT OF PMF-DRIVEN MACROMOLECULE IMPORT SYSTEM"/>
    <property type="match status" value="1"/>
</dbReference>
<organism evidence="9">
    <name type="scientific">Mesoaciditoga lauensis</name>
    <dbReference type="NCBI Taxonomy" id="1495039"/>
    <lineage>
        <taxon>Bacteria</taxon>
        <taxon>Thermotogati</taxon>
        <taxon>Thermotogota</taxon>
        <taxon>Thermotogae</taxon>
        <taxon>Mesoaciditogales</taxon>
        <taxon>Mesoaciditogaceae</taxon>
        <taxon>Mesoaciditoga</taxon>
    </lineage>
</organism>
<dbReference type="Pfam" id="PF02472">
    <property type="entry name" value="ExbD"/>
    <property type="match status" value="1"/>
</dbReference>